<dbReference type="EMBL" id="JAPWGY010000003">
    <property type="protein sequence ID" value="MCZ4281306.1"/>
    <property type="molecule type" value="Genomic_DNA"/>
</dbReference>
<comment type="subcellular location">
    <subcellularLocation>
        <location evidence="7">Cytoplasm</location>
    </subcellularLocation>
</comment>
<evidence type="ECO:0000313" key="8">
    <source>
        <dbReference type="EMBL" id="MCZ4281306.1"/>
    </source>
</evidence>
<evidence type="ECO:0000256" key="7">
    <source>
        <dbReference type="HAMAP-Rule" id="MF_00009"/>
    </source>
</evidence>
<evidence type="ECO:0000256" key="3">
    <source>
        <dbReference type="ARBA" id="ARBA00022723"/>
    </source>
</evidence>
<reference evidence="8" key="1">
    <citation type="submission" date="2022-12" db="EMBL/GenBank/DDBJ databases">
        <title>Bacterial isolates from different developmental stages of Nematostella vectensis.</title>
        <authorList>
            <person name="Fraune S."/>
        </authorList>
    </citation>
    <scope>NUCLEOTIDE SEQUENCE</scope>
    <source>
        <strain evidence="8">G21630-S1</strain>
    </source>
</reference>
<proteinExistence type="inferred from homology"/>
<accession>A0ABT4LJN0</accession>
<keyword evidence="9" id="KW-1185">Reference proteome</keyword>
<keyword evidence="4 7" id="KW-0255">Endonuclease</keyword>
<evidence type="ECO:0000313" key="9">
    <source>
        <dbReference type="Proteomes" id="UP001069802"/>
    </source>
</evidence>
<feature type="binding site" evidence="7">
    <location>
        <position position="110"/>
    </location>
    <ligand>
        <name>Zn(2+)</name>
        <dbReference type="ChEBI" id="CHEBI:29105"/>
        <note>catalytic</note>
    </ligand>
</feature>
<dbReference type="SUPFAM" id="SSF55486">
    <property type="entry name" value="Metalloproteases ('zincins'), catalytic domain"/>
    <property type="match status" value="1"/>
</dbReference>
<dbReference type="PANTHER" id="PTHR46986:SF1">
    <property type="entry name" value="ENDORIBONUCLEASE YBEY, CHLOROPLASTIC"/>
    <property type="match status" value="1"/>
</dbReference>
<sequence length="156" mass="17103">MATYVLGGFSEEASSVATSKIVSAELSVVLSDDASVQVLNRNYRGKDKATNVLSFAALDDPDEEALALQRGVLSLGDIVLSRETLIREASDQSKRLEDHFTHLLVHGVLHLLGYDHLSEDEAIEMEGLEVDILSRLGVADPYMFETRSPQSRAIDE</sequence>
<feature type="binding site" evidence="7">
    <location>
        <position position="116"/>
    </location>
    <ligand>
        <name>Zn(2+)</name>
        <dbReference type="ChEBI" id="CHEBI:29105"/>
        <note>catalytic</note>
    </ligand>
</feature>
<protein>
    <recommendedName>
        <fullName evidence="7">Endoribonuclease YbeY</fullName>
        <ecNumber evidence="7">3.1.-.-</ecNumber>
    </recommendedName>
</protein>
<keyword evidence="7" id="KW-0698">rRNA processing</keyword>
<keyword evidence="3 7" id="KW-0479">Metal-binding</keyword>
<dbReference type="Gene3D" id="3.40.390.30">
    <property type="entry name" value="Metalloproteases ('zincins'), catalytic domain"/>
    <property type="match status" value="1"/>
</dbReference>
<keyword evidence="7" id="KW-0690">Ribosome biogenesis</keyword>
<feature type="binding site" evidence="7">
    <location>
        <position position="106"/>
    </location>
    <ligand>
        <name>Zn(2+)</name>
        <dbReference type="ChEBI" id="CHEBI:29105"/>
        <note>catalytic</note>
    </ligand>
</feature>
<dbReference type="HAMAP" id="MF_00009">
    <property type="entry name" value="Endoribonucl_YbeY"/>
    <property type="match status" value="1"/>
</dbReference>
<comment type="caution">
    <text evidence="8">The sequence shown here is derived from an EMBL/GenBank/DDBJ whole genome shotgun (WGS) entry which is preliminary data.</text>
</comment>
<evidence type="ECO:0000256" key="2">
    <source>
        <dbReference type="ARBA" id="ARBA00022722"/>
    </source>
</evidence>
<dbReference type="PANTHER" id="PTHR46986">
    <property type="entry name" value="ENDORIBONUCLEASE YBEY, CHLOROPLASTIC"/>
    <property type="match status" value="1"/>
</dbReference>
<organism evidence="8 9">
    <name type="scientific">Kiloniella laminariae</name>
    <dbReference type="NCBI Taxonomy" id="454162"/>
    <lineage>
        <taxon>Bacteria</taxon>
        <taxon>Pseudomonadati</taxon>
        <taxon>Pseudomonadota</taxon>
        <taxon>Alphaproteobacteria</taxon>
        <taxon>Rhodospirillales</taxon>
        <taxon>Kiloniellaceae</taxon>
        <taxon>Kiloniella</taxon>
    </lineage>
</organism>
<name>A0ABT4LJN0_9PROT</name>
<dbReference type="Proteomes" id="UP001069802">
    <property type="component" value="Unassembled WGS sequence"/>
</dbReference>
<evidence type="ECO:0000256" key="1">
    <source>
        <dbReference type="ARBA" id="ARBA00010875"/>
    </source>
</evidence>
<dbReference type="NCBIfam" id="TIGR00043">
    <property type="entry name" value="rRNA maturation RNase YbeY"/>
    <property type="match status" value="1"/>
</dbReference>
<keyword evidence="5 7" id="KW-0378">Hydrolase</keyword>
<keyword evidence="2 7" id="KW-0540">Nuclease</keyword>
<comment type="cofactor">
    <cofactor evidence="7">
        <name>Zn(2+)</name>
        <dbReference type="ChEBI" id="CHEBI:29105"/>
    </cofactor>
    <text evidence="7">Binds 1 zinc ion.</text>
</comment>
<dbReference type="InterPro" id="IPR023091">
    <property type="entry name" value="MetalPrtase_cat_dom_sf_prd"/>
</dbReference>
<keyword evidence="6 7" id="KW-0862">Zinc</keyword>
<evidence type="ECO:0000256" key="4">
    <source>
        <dbReference type="ARBA" id="ARBA00022759"/>
    </source>
</evidence>
<dbReference type="Pfam" id="PF02130">
    <property type="entry name" value="YbeY"/>
    <property type="match status" value="1"/>
</dbReference>
<comment type="similarity">
    <text evidence="1 7">Belongs to the endoribonuclease YbeY family.</text>
</comment>
<evidence type="ECO:0000256" key="6">
    <source>
        <dbReference type="ARBA" id="ARBA00022833"/>
    </source>
</evidence>
<dbReference type="InterPro" id="IPR002036">
    <property type="entry name" value="YbeY"/>
</dbReference>
<evidence type="ECO:0000256" key="5">
    <source>
        <dbReference type="ARBA" id="ARBA00022801"/>
    </source>
</evidence>
<keyword evidence="7" id="KW-0963">Cytoplasm</keyword>
<dbReference type="InterPro" id="IPR020549">
    <property type="entry name" value="YbeY_CS"/>
</dbReference>
<dbReference type="EC" id="3.1.-.-" evidence="7"/>
<comment type="function">
    <text evidence="7">Single strand-specific metallo-endoribonuclease involved in late-stage 70S ribosome quality control and in maturation of the 3' terminus of the 16S rRNA.</text>
</comment>
<dbReference type="PROSITE" id="PS01306">
    <property type="entry name" value="UPF0054"/>
    <property type="match status" value="1"/>
</dbReference>
<gene>
    <name evidence="7 8" type="primary">ybeY</name>
    <name evidence="8" type="ORF">O4H49_10990</name>
</gene>